<comment type="function">
    <text evidence="8">Ligates lysine onto the cytidine present at position 34 of the AUA codon-specific tRNA(Ile) that contains the anticodon CAU, in an ATP-dependent manner. Cytidine is converted to lysidine, thus changing the amino acid specificity of the tRNA from methionine to isoleucine.</text>
</comment>
<dbReference type="SMART" id="SM00977">
    <property type="entry name" value="TilS_C"/>
    <property type="match status" value="1"/>
</dbReference>
<evidence type="ECO:0000256" key="7">
    <source>
        <dbReference type="ARBA" id="ARBA00048539"/>
    </source>
</evidence>
<keyword evidence="4 8" id="KW-0819">tRNA processing</keyword>
<dbReference type="Pfam" id="PF11734">
    <property type="entry name" value="TilS_C"/>
    <property type="match status" value="1"/>
</dbReference>
<dbReference type="PANTHER" id="PTHR43033">
    <property type="entry name" value="TRNA(ILE)-LYSIDINE SYNTHASE-RELATED"/>
    <property type="match status" value="1"/>
</dbReference>
<comment type="domain">
    <text evidence="8">The N-terminal region contains the highly conserved SGGXDS motif, predicted to be a P-loop motif involved in ATP binding.</text>
</comment>
<dbReference type="Pfam" id="PF09179">
    <property type="entry name" value="TilS"/>
    <property type="match status" value="1"/>
</dbReference>
<dbReference type="NCBIfam" id="TIGR02432">
    <property type="entry name" value="lysidine_TilS_N"/>
    <property type="match status" value="1"/>
</dbReference>
<evidence type="ECO:0000256" key="4">
    <source>
        <dbReference type="ARBA" id="ARBA00022694"/>
    </source>
</evidence>
<dbReference type="NCBIfam" id="TIGR02433">
    <property type="entry name" value="lysidine_TilS_C"/>
    <property type="match status" value="1"/>
</dbReference>
<dbReference type="GO" id="GO:0005524">
    <property type="term" value="F:ATP binding"/>
    <property type="evidence" value="ECO:0007669"/>
    <property type="project" value="UniProtKB-UniRule"/>
</dbReference>
<dbReference type="EC" id="6.3.4.19" evidence="8"/>
<dbReference type="InterPro" id="IPR014729">
    <property type="entry name" value="Rossmann-like_a/b/a_fold"/>
</dbReference>
<accession>A0A223MZ83</accession>
<dbReference type="InterPro" id="IPR012796">
    <property type="entry name" value="Lysidine-tRNA-synth_C"/>
</dbReference>
<evidence type="ECO:0000259" key="9">
    <source>
        <dbReference type="SMART" id="SM00977"/>
    </source>
</evidence>
<proteinExistence type="inferred from homology"/>
<dbReference type="GO" id="GO:0005737">
    <property type="term" value="C:cytoplasm"/>
    <property type="evidence" value="ECO:0007669"/>
    <property type="project" value="UniProtKB-SubCell"/>
</dbReference>
<dbReference type="SUPFAM" id="SSF82829">
    <property type="entry name" value="MesJ substrate recognition domain-like"/>
    <property type="match status" value="1"/>
</dbReference>
<dbReference type="GO" id="GO:0032267">
    <property type="term" value="F:tRNA(Ile)-lysidine synthase activity"/>
    <property type="evidence" value="ECO:0007669"/>
    <property type="project" value="UniProtKB-EC"/>
</dbReference>
<keyword evidence="11" id="KW-1185">Reference proteome</keyword>
<evidence type="ECO:0000256" key="8">
    <source>
        <dbReference type="HAMAP-Rule" id="MF_01161"/>
    </source>
</evidence>
<keyword evidence="5 8" id="KW-0547">Nucleotide-binding</keyword>
<keyword evidence="2 8" id="KW-0963">Cytoplasm</keyword>
<sequence>MSELYSLFSHVINRHRLASSQLVLGFSGGMDSRVMLALLAQYRDETNCECCAVYVHHGLSQHADEWAKQCQRWAQHAAIPFFIERVQLDTDSGESVESLARTARYQVLANYINADDLLLTGQHSDDQIETFLLALKRGSGPKGLSSMAQAMSFGAGKIVRPLLAATRVQIESFAITQNLDWVEDESNQDTRFDRNFIRHHITPVLMQRWPHIHQAVARSATLCAQQQVLLEELLQEAMQEAKMPDGSLSITALSHRSELARYQLLRMWLAQLGESMPTQEHLAMIWQQVASARIDANPRLKLGQSEIRRFDQKLYCIQTYQDISDWQAMIVPDQSVTLPDGLGNLTLSSNGASKGIALPDDCHQLSVTFNPEGLAACPSGRVGSRKLKKLFQEYGVPSWLRRRTPILMHRNQVVAIANLFVDRDFSGQDCELIWDK</sequence>
<reference evidence="10 11" key="1">
    <citation type="submission" date="2017-08" db="EMBL/GenBank/DDBJ databases">
        <title>The Vibrio qinghaiensis sp.-Q67 is a luminous bacteria isolated firstly from Qinghai lake, Qinghai province, China, which has been proved to be very sensitive to detect environmental and food pollutants. Therefore, complete genome analysis of V. qinghaiensis sp.-Q67 highlights the potential application of this strain on detection of hazards in the contaminated environments.</title>
        <authorList>
            <person name="Gong L."/>
        </authorList>
    </citation>
    <scope>NUCLEOTIDE SEQUENCE [LARGE SCALE GENOMIC DNA]</scope>
    <source>
        <strain evidence="10 11">Q67</strain>
    </source>
</reference>
<dbReference type="KEGG" id="vqi:CCZ37_09825"/>
<feature type="binding site" evidence="8">
    <location>
        <begin position="27"/>
        <end position="32"/>
    </location>
    <ligand>
        <name>ATP</name>
        <dbReference type="ChEBI" id="CHEBI:30616"/>
    </ligand>
</feature>
<dbReference type="SUPFAM" id="SSF56037">
    <property type="entry name" value="PheT/TilS domain"/>
    <property type="match status" value="1"/>
</dbReference>
<evidence type="ECO:0000256" key="3">
    <source>
        <dbReference type="ARBA" id="ARBA00022598"/>
    </source>
</evidence>
<dbReference type="Pfam" id="PF01171">
    <property type="entry name" value="ATP_bind_3"/>
    <property type="match status" value="1"/>
</dbReference>
<name>A0A223MZ83_9VIBR</name>
<protein>
    <recommendedName>
        <fullName evidence="8">tRNA(Ile)-lysidine synthase</fullName>
        <ecNumber evidence="8">6.3.4.19</ecNumber>
    </recommendedName>
    <alternativeName>
        <fullName evidence="8">tRNA(Ile)-2-lysyl-cytidine synthase</fullName>
    </alternativeName>
    <alternativeName>
        <fullName evidence="8">tRNA(Ile)-lysidine synthetase</fullName>
    </alternativeName>
</protein>
<evidence type="ECO:0000313" key="11">
    <source>
        <dbReference type="Proteomes" id="UP000215148"/>
    </source>
</evidence>
<evidence type="ECO:0000256" key="5">
    <source>
        <dbReference type="ARBA" id="ARBA00022741"/>
    </source>
</evidence>
<evidence type="ECO:0000313" key="10">
    <source>
        <dbReference type="EMBL" id="ASU22864.1"/>
    </source>
</evidence>
<dbReference type="InterPro" id="IPR012094">
    <property type="entry name" value="tRNA_Ile_lys_synt"/>
</dbReference>
<dbReference type="Gene3D" id="1.20.59.20">
    <property type="match status" value="1"/>
</dbReference>
<dbReference type="InterPro" id="IPR012795">
    <property type="entry name" value="tRNA_Ile_lys_synt_N"/>
</dbReference>
<dbReference type="RefSeq" id="WP_094500411.1">
    <property type="nucleotide sequence ID" value="NZ_CAWNHI010000001.1"/>
</dbReference>
<dbReference type="SUPFAM" id="SSF52402">
    <property type="entry name" value="Adenine nucleotide alpha hydrolases-like"/>
    <property type="match status" value="1"/>
</dbReference>
<dbReference type="CDD" id="cd01992">
    <property type="entry name" value="TilS_N"/>
    <property type="match status" value="1"/>
</dbReference>
<dbReference type="EMBL" id="CP022741">
    <property type="protein sequence ID" value="ASU22864.1"/>
    <property type="molecule type" value="Genomic_DNA"/>
</dbReference>
<organism evidence="10 11">
    <name type="scientific">Vibrio qinghaiensis</name>
    <dbReference type="NCBI Taxonomy" id="2025808"/>
    <lineage>
        <taxon>Bacteria</taxon>
        <taxon>Pseudomonadati</taxon>
        <taxon>Pseudomonadota</taxon>
        <taxon>Gammaproteobacteria</taxon>
        <taxon>Vibrionales</taxon>
        <taxon>Vibrionaceae</taxon>
        <taxon>Vibrio</taxon>
    </lineage>
</organism>
<dbReference type="PANTHER" id="PTHR43033:SF1">
    <property type="entry name" value="TRNA(ILE)-LYSIDINE SYNTHASE-RELATED"/>
    <property type="match status" value="1"/>
</dbReference>
<evidence type="ECO:0000256" key="1">
    <source>
        <dbReference type="ARBA" id="ARBA00004496"/>
    </source>
</evidence>
<dbReference type="InterPro" id="IPR011063">
    <property type="entry name" value="TilS/TtcA_N"/>
</dbReference>
<comment type="subcellular location">
    <subcellularLocation>
        <location evidence="1 8">Cytoplasm</location>
    </subcellularLocation>
</comment>
<dbReference type="Proteomes" id="UP000215148">
    <property type="component" value="Chromosome 1"/>
</dbReference>
<gene>
    <name evidence="8 10" type="primary">tilS</name>
    <name evidence="10" type="ORF">CCZ37_09825</name>
</gene>
<feature type="domain" description="Lysidine-tRNA(Ile) synthetase C-terminal" evidence="9">
    <location>
        <begin position="365"/>
        <end position="434"/>
    </location>
</feature>
<evidence type="ECO:0000256" key="6">
    <source>
        <dbReference type="ARBA" id="ARBA00022840"/>
    </source>
</evidence>
<dbReference type="InterPro" id="IPR015262">
    <property type="entry name" value="tRNA_Ile_lys_synt_subst-bd"/>
</dbReference>
<dbReference type="HAMAP" id="MF_01161">
    <property type="entry name" value="tRNA_Ile_lys_synt"/>
    <property type="match status" value="1"/>
</dbReference>
<dbReference type="GO" id="GO:0006400">
    <property type="term" value="P:tRNA modification"/>
    <property type="evidence" value="ECO:0007669"/>
    <property type="project" value="UniProtKB-UniRule"/>
</dbReference>
<comment type="similarity">
    <text evidence="8">Belongs to the tRNA(Ile)-lysidine synthase family.</text>
</comment>
<dbReference type="AlphaFoldDB" id="A0A223MZ83"/>
<keyword evidence="6 8" id="KW-0067">ATP-binding</keyword>
<dbReference type="Gene3D" id="3.40.50.620">
    <property type="entry name" value="HUPs"/>
    <property type="match status" value="1"/>
</dbReference>
<keyword evidence="3 8" id="KW-0436">Ligase</keyword>
<comment type="catalytic activity">
    <reaction evidence="7 8">
        <text>cytidine(34) in tRNA(Ile2) + L-lysine + ATP = lysidine(34) in tRNA(Ile2) + AMP + diphosphate + H(+)</text>
        <dbReference type="Rhea" id="RHEA:43744"/>
        <dbReference type="Rhea" id="RHEA-COMP:10625"/>
        <dbReference type="Rhea" id="RHEA-COMP:10670"/>
        <dbReference type="ChEBI" id="CHEBI:15378"/>
        <dbReference type="ChEBI" id="CHEBI:30616"/>
        <dbReference type="ChEBI" id="CHEBI:32551"/>
        <dbReference type="ChEBI" id="CHEBI:33019"/>
        <dbReference type="ChEBI" id="CHEBI:82748"/>
        <dbReference type="ChEBI" id="CHEBI:83665"/>
        <dbReference type="ChEBI" id="CHEBI:456215"/>
        <dbReference type="EC" id="6.3.4.19"/>
    </reaction>
</comment>
<evidence type="ECO:0000256" key="2">
    <source>
        <dbReference type="ARBA" id="ARBA00022490"/>
    </source>
</evidence>